<keyword evidence="7" id="KW-0472">Membrane</keyword>
<dbReference type="GO" id="GO:0001919">
    <property type="term" value="P:regulation of receptor recycling"/>
    <property type="evidence" value="ECO:0007669"/>
    <property type="project" value="InterPro"/>
</dbReference>
<reference evidence="12" key="2">
    <citation type="submission" date="2025-08" db="UniProtKB">
        <authorList>
            <consortium name="Ensembl"/>
        </authorList>
    </citation>
    <scope>IDENTIFICATION</scope>
</reference>
<dbReference type="PANTHER" id="PTHR13401:SF2">
    <property type="entry name" value="RAGULATOR COMPLEX PROTEIN LAMTOR1"/>
    <property type="match status" value="1"/>
</dbReference>
<proteinExistence type="inferred from homology"/>
<dbReference type="GO" id="GO:0071230">
    <property type="term" value="P:cellular response to amino acid stimulus"/>
    <property type="evidence" value="ECO:0007669"/>
    <property type="project" value="InterPro"/>
</dbReference>
<dbReference type="GO" id="GO:0007040">
    <property type="term" value="P:lysosome organization"/>
    <property type="evidence" value="ECO:0007669"/>
    <property type="project" value="InterPro"/>
</dbReference>
<dbReference type="GeneTree" id="ENSGT00390000016789"/>
<dbReference type="AlphaFoldDB" id="A0A4X2JNS0"/>
<organism evidence="12 13">
    <name type="scientific">Vombatus ursinus</name>
    <name type="common">Common wombat</name>
    <dbReference type="NCBI Taxonomy" id="29139"/>
    <lineage>
        <taxon>Eukaryota</taxon>
        <taxon>Metazoa</taxon>
        <taxon>Chordata</taxon>
        <taxon>Craniata</taxon>
        <taxon>Vertebrata</taxon>
        <taxon>Euteleostomi</taxon>
        <taxon>Mammalia</taxon>
        <taxon>Metatheria</taxon>
        <taxon>Diprotodontia</taxon>
        <taxon>Vombatidae</taxon>
        <taxon>Vombatus</taxon>
    </lineage>
</organism>
<evidence type="ECO:0000256" key="2">
    <source>
        <dbReference type="ARBA" id="ARBA00004577"/>
    </source>
</evidence>
<evidence type="ECO:0000256" key="9">
    <source>
        <dbReference type="ARBA" id="ARBA00023228"/>
    </source>
</evidence>
<dbReference type="OMA" id="GMKQHEY"/>
<evidence type="ECO:0000256" key="10">
    <source>
        <dbReference type="ARBA" id="ARBA00023288"/>
    </source>
</evidence>
<name>A0A4X2JNS0_VOMUR</name>
<keyword evidence="10" id="KW-0449">Lipoprotein</keyword>
<dbReference type="GO" id="GO:0031902">
    <property type="term" value="C:late endosome membrane"/>
    <property type="evidence" value="ECO:0007669"/>
    <property type="project" value="UniProtKB-SubCell"/>
</dbReference>
<evidence type="ECO:0000256" key="7">
    <source>
        <dbReference type="ARBA" id="ARBA00023136"/>
    </source>
</evidence>
<keyword evidence="8" id="KW-0564">Palmitate</keyword>
<evidence type="ECO:0000256" key="11">
    <source>
        <dbReference type="ARBA" id="ARBA00032695"/>
    </source>
</evidence>
<dbReference type="Pfam" id="PF15454">
    <property type="entry name" value="LAMTOR"/>
    <property type="match status" value="1"/>
</dbReference>
<keyword evidence="6" id="KW-0967">Endosome</keyword>
<dbReference type="STRING" id="29139.ENSVURP00010000779"/>
<evidence type="ECO:0000256" key="4">
    <source>
        <dbReference type="ARBA" id="ARBA00016099"/>
    </source>
</evidence>
<dbReference type="GO" id="GO:0016197">
    <property type="term" value="P:endosomal transport"/>
    <property type="evidence" value="ECO:0007669"/>
    <property type="project" value="InterPro"/>
</dbReference>
<dbReference type="GO" id="GO:0060090">
    <property type="term" value="F:molecular adaptor activity"/>
    <property type="evidence" value="ECO:0007669"/>
    <property type="project" value="TreeGrafter"/>
</dbReference>
<evidence type="ECO:0000256" key="5">
    <source>
        <dbReference type="ARBA" id="ARBA00022707"/>
    </source>
</evidence>
<dbReference type="GO" id="GO:0005765">
    <property type="term" value="C:lysosomal membrane"/>
    <property type="evidence" value="ECO:0007669"/>
    <property type="project" value="UniProtKB-SubCell"/>
</dbReference>
<comment type="similarity">
    <text evidence="3">Belongs to the LAMTOR1 family.</text>
</comment>
<dbReference type="Ensembl" id="ENSVURT00010000907.1">
    <property type="protein sequence ID" value="ENSVURP00010000779.1"/>
    <property type="gene ID" value="ENSVURG00010000690.1"/>
</dbReference>
<evidence type="ECO:0000313" key="12">
    <source>
        <dbReference type="Ensembl" id="ENSVURP00010000779.1"/>
    </source>
</evidence>
<dbReference type="GO" id="GO:0032008">
    <property type="term" value="P:positive regulation of TOR signaling"/>
    <property type="evidence" value="ECO:0007669"/>
    <property type="project" value="InterPro"/>
</dbReference>
<dbReference type="PANTHER" id="PTHR13401">
    <property type="entry name" value="RAGULATOR COMPLEX PROTEIN LAMTOR1"/>
    <property type="match status" value="1"/>
</dbReference>
<keyword evidence="5" id="KW-0519">Myristate</keyword>
<keyword evidence="13" id="KW-1185">Reference proteome</keyword>
<evidence type="ECO:0000256" key="1">
    <source>
        <dbReference type="ARBA" id="ARBA00004122"/>
    </source>
</evidence>
<dbReference type="GO" id="GO:0045121">
    <property type="term" value="C:membrane raft"/>
    <property type="evidence" value="ECO:0007669"/>
    <property type="project" value="InterPro"/>
</dbReference>
<accession>A0A4X2JNS0</accession>
<protein>
    <recommendedName>
        <fullName evidence="4">Ragulator complex protein LAMTOR1</fullName>
    </recommendedName>
    <alternativeName>
        <fullName evidence="11">Late endosomal/lysosomal adaptor and MAPK and MTOR activator 1</fullName>
    </alternativeName>
</protein>
<comment type="subcellular location">
    <subcellularLocation>
        <location evidence="2">Late endosome membrane</location>
        <topology evidence="2">Lipid-anchor</topology>
        <orientation evidence="2">Cytoplasmic side</orientation>
    </subcellularLocation>
    <subcellularLocation>
        <location evidence="1">Lysosome membrane</location>
        <topology evidence="1">Lipid-anchor</topology>
        <orientation evidence="1">Cytoplasmic side</orientation>
    </subcellularLocation>
</comment>
<dbReference type="GO" id="GO:0043410">
    <property type="term" value="P:positive regulation of MAPK cascade"/>
    <property type="evidence" value="ECO:0007669"/>
    <property type="project" value="InterPro"/>
</dbReference>
<dbReference type="SMART" id="SM01262">
    <property type="entry name" value="LAMTOR"/>
    <property type="match status" value="1"/>
</dbReference>
<reference evidence="12" key="3">
    <citation type="submission" date="2025-09" db="UniProtKB">
        <authorList>
            <consortium name="Ensembl"/>
        </authorList>
    </citation>
    <scope>IDENTIFICATION</scope>
</reference>
<keyword evidence="9" id="KW-0458">Lysosome</keyword>
<sequence>WGAAWLWGNKEDLDQDQEGWKLLLDPSSPPTKTLNGTEPNYHSLPTAHMDEQALLSSILAKRARNIIDVLAADSQGMKQHEYMDQARQYSTLLAFLNSSLTHWKKLPPLPSLPNQTHQVLASDLVPFADLQQDNFWRSLPCSCLPFP</sequence>
<evidence type="ECO:0000256" key="6">
    <source>
        <dbReference type="ARBA" id="ARBA00022753"/>
    </source>
</evidence>
<evidence type="ECO:0000256" key="8">
    <source>
        <dbReference type="ARBA" id="ARBA00023139"/>
    </source>
</evidence>
<reference evidence="13" key="1">
    <citation type="submission" date="2018-12" db="EMBL/GenBank/DDBJ databases">
        <authorList>
            <person name="Yazar S."/>
        </authorList>
    </citation>
    <scope>NUCLEOTIDE SEQUENCE [LARGE SCALE GENOMIC DNA]</scope>
</reference>
<dbReference type="Proteomes" id="UP000314987">
    <property type="component" value="Unassembled WGS sequence"/>
</dbReference>
<dbReference type="GO" id="GO:0005085">
    <property type="term" value="F:guanyl-nucleotide exchange factor activity"/>
    <property type="evidence" value="ECO:0007669"/>
    <property type="project" value="TreeGrafter"/>
</dbReference>
<dbReference type="GO" id="GO:0071986">
    <property type="term" value="C:Ragulator complex"/>
    <property type="evidence" value="ECO:0007669"/>
    <property type="project" value="InterPro"/>
</dbReference>
<evidence type="ECO:0000256" key="3">
    <source>
        <dbReference type="ARBA" id="ARBA00010861"/>
    </source>
</evidence>
<evidence type="ECO:0000313" key="13">
    <source>
        <dbReference type="Proteomes" id="UP000314987"/>
    </source>
</evidence>
<dbReference type="InterPro" id="IPR028209">
    <property type="entry name" value="LAMTOR1/MEH1"/>
</dbReference>
<dbReference type="GO" id="GO:0042632">
    <property type="term" value="P:cholesterol homeostasis"/>
    <property type="evidence" value="ECO:0007669"/>
    <property type="project" value="InterPro"/>
</dbReference>